<dbReference type="Proteomes" id="UP000501692">
    <property type="component" value="Chromosome"/>
</dbReference>
<dbReference type="InterPro" id="IPR010930">
    <property type="entry name" value="Flg_bb/hook_C_dom"/>
</dbReference>
<dbReference type="RefSeq" id="WP_167563938.1">
    <property type="nucleotide sequence ID" value="NZ_CP049806.1"/>
</dbReference>
<dbReference type="Pfam" id="PF22692">
    <property type="entry name" value="LlgE_F_G_D1"/>
    <property type="match status" value="1"/>
</dbReference>
<evidence type="ECO:0000259" key="5">
    <source>
        <dbReference type="Pfam" id="PF00460"/>
    </source>
</evidence>
<dbReference type="Pfam" id="PF06429">
    <property type="entry name" value="Flg_bbr_C"/>
    <property type="match status" value="1"/>
</dbReference>
<gene>
    <name evidence="8" type="ORF">G8E09_13425</name>
</gene>
<evidence type="ECO:0000256" key="4">
    <source>
        <dbReference type="RuleBase" id="RU362116"/>
    </source>
</evidence>
<dbReference type="NCBIfam" id="TIGR03506">
    <property type="entry name" value="FlgEFG_subfam"/>
    <property type="match status" value="2"/>
</dbReference>
<evidence type="ECO:0000256" key="1">
    <source>
        <dbReference type="ARBA" id="ARBA00004117"/>
    </source>
</evidence>
<feature type="domain" description="Flagellar basal-body/hook protein C-terminal" evidence="6">
    <location>
        <begin position="205"/>
        <end position="249"/>
    </location>
</feature>
<evidence type="ECO:0000259" key="6">
    <source>
        <dbReference type="Pfam" id="PF06429"/>
    </source>
</evidence>
<reference evidence="8 9" key="1">
    <citation type="submission" date="2020-03" db="EMBL/GenBank/DDBJ databases">
        <authorList>
            <person name="Zhang L."/>
            <person name="Han X."/>
            <person name="Chen Y."/>
            <person name="Yu Y."/>
        </authorList>
    </citation>
    <scope>NUCLEOTIDE SEQUENCE [LARGE SCALE GENOMIC DNA]</scope>
    <source>
        <strain evidence="8 9">A1254</strain>
    </source>
</reference>
<dbReference type="AlphaFoldDB" id="A0A6H0FWD1"/>
<proteinExistence type="inferred from homology"/>
<evidence type="ECO:0000313" key="9">
    <source>
        <dbReference type="Proteomes" id="UP000501692"/>
    </source>
</evidence>
<dbReference type="InterPro" id="IPR001444">
    <property type="entry name" value="Flag_bb_rod_N"/>
</dbReference>
<evidence type="ECO:0000256" key="2">
    <source>
        <dbReference type="ARBA" id="ARBA00009677"/>
    </source>
</evidence>
<keyword evidence="8" id="KW-0969">Cilium</keyword>
<dbReference type="GO" id="GO:0071978">
    <property type="term" value="P:bacterial-type flagellum-dependent swarming motility"/>
    <property type="evidence" value="ECO:0007669"/>
    <property type="project" value="TreeGrafter"/>
</dbReference>
<organism evidence="8 9">
    <name type="scientific">Acinetobacter pittii</name>
    <name type="common">Acinetobacter genomosp. 3</name>
    <dbReference type="NCBI Taxonomy" id="48296"/>
    <lineage>
        <taxon>Bacteria</taxon>
        <taxon>Pseudomonadati</taxon>
        <taxon>Pseudomonadota</taxon>
        <taxon>Gammaproteobacteria</taxon>
        <taxon>Moraxellales</taxon>
        <taxon>Moraxellaceae</taxon>
        <taxon>Acinetobacter</taxon>
        <taxon>Acinetobacter calcoaceticus/baumannii complex</taxon>
    </lineage>
</organism>
<keyword evidence="8" id="KW-0966">Cell projection</keyword>
<name>A0A6H0FWD1_ACIPI</name>
<keyword evidence="3 4" id="KW-0975">Bacterial flagellum</keyword>
<evidence type="ECO:0000259" key="7">
    <source>
        <dbReference type="Pfam" id="PF22692"/>
    </source>
</evidence>
<accession>A0A6H0FWD1</accession>
<evidence type="ECO:0000256" key="3">
    <source>
        <dbReference type="ARBA" id="ARBA00023143"/>
    </source>
</evidence>
<dbReference type="InterPro" id="IPR020013">
    <property type="entry name" value="Flagellar_FlgE/F/G"/>
</dbReference>
<dbReference type="PANTHER" id="PTHR30435:SF19">
    <property type="entry name" value="FLAGELLAR BASAL-BODY ROD PROTEIN FLGG"/>
    <property type="match status" value="1"/>
</dbReference>
<dbReference type="GO" id="GO:0009425">
    <property type="term" value="C:bacterial-type flagellum basal body"/>
    <property type="evidence" value="ECO:0007669"/>
    <property type="project" value="UniProtKB-SubCell"/>
</dbReference>
<protein>
    <submittedName>
        <fullName evidence="8">Flagellar hook-basal body protein</fullName>
    </submittedName>
</protein>
<dbReference type="InterPro" id="IPR037925">
    <property type="entry name" value="FlgE/F/G-like"/>
</dbReference>
<sequence>MIDAISIANSGLTAHQKWLDTISSNISNMQTMGYKKENARFSNLIATNNFNNIISQQGIGVSLENNYTDFKNGDVQTTNQPYDFAIQGKGFFEIEQPDGSLAYTRVGQFHVNSDGQLALANGQVLTADIRIPPDVEHVKLTSDGILSGKVVGTGEELELGKIELVSFNNDSQLKKMGNGLYLPTQLSGEPQYGEMNSEGMGTVLQGHLEMSNVDLVSEISNLIMAQRAYQLNARVLQAGDQIMETINNLRR</sequence>
<feature type="domain" description="Flagellar basal body rod protein N-terminal" evidence="5">
    <location>
        <begin position="7"/>
        <end position="35"/>
    </location>
</feature>
<comment type="subcellular location">
    <subcellularLocation>
        <location evidence="1 4">Bacterial flagellum basal body</location>
    </subcellularLocation>
</comment>
<keyword evidence="8" id="KW-0282">Flagellum</keyword>
<dbReference type="SUPFAM" id="SSF117143">
    <property type="entry name" value="Flagellar hook protein flgE"/>
    <property type="match status" value="1"/>
</dbReference>
<dbReference type="InterPro" id="IPR053967">
    <property type="entry name" value="LlgE_F_G-like_D1"/>
</dbReference>
<evidence type="ECO:0000313" key="8">
    <source>
        <dbReference type="EMBL" id="QIT18640.1"/>
    </source>
</evidence>
<dbReference type="PANTHER" id="PTHR30435">
    <property type="entry name" value="FLAGELLAR PROTEIN"/>
    <property type="match status" value="1"/>
</dbReference>
<comment type="similarity">
    <text evidence="2 4">Belongs to the flagella basal body rod proteins family.</text>
</comment>
<feature type="domain" description="Flagellar hook protein FlgE/F/G-like D1" evidence="7">
    <location>
        <begin position="85"/>
        <end position="147"/>
    </location>
</feature>
<dbReference type="EMBL" id="CP049806">
    <property type="protein sequence ID" value="QIT18640.1"/>
    <property type="molecule type" value="Genomic_DNA"/>
</dbReference>
<dbReference type="Pfam" id="PF00460">
    <property type="entry name" value="Flg_bb_rod"/>
    <property type="match status" value="1"/>
</dbReference>